<feature type="compositionally biased region" description="Basic and acidic residues" evidence="1">
    <location>
        <begin position="1"/>
        <end position="10"/>
    </location>
</feature>
<feature type="region of interest" description="Disordered" evidence="1">
    <location>
        <begin position="1"/>
        <end position="21"/>
    </location>
</feature>
<gene>
    <name evidence="2" type="ORF">B296_00010265</name>
</gene>
<dbReference type="Proteomes" id="UP000287651">
    <property type="component" value="Unassembled WGS sequence"/>
</dbReference>
<accession>A0A427AXW9</accession>
<protein>
    <submittedName>
        <fullName evidence="2">Uncharacterized protein</fullName>
    </submittedName>
</protein>
<dbReference type="EMBL" id="AMZH03001026">
    <property type="protein sequence ID" value="RRT80946.1"/>
    <property type="molecule type" value="Genomic_DNA"/>
</dbReference>
<comment type="caution">
    <text evidence="2">The sequence shown here is derived from an EMBL/GenBank/DDBJ whole genome shotgun (WGS) entry which is preliminary data.</text>
</comment>
<evidence type="ECO:0000313" key="3">
    <source>
        <dbReference type="Proteomes" id="UP000287651"/>
    </source>
</evidence>
<dbReference type="AlphaFoldDB" id="A0A427AXW9"/>
<name>A0A427AXW9_ENSVE</name>
<proteinExistence type="predicted"/>
<reference evidence="2 3" key="1">
    <citation type="journal article" date="2014" name="Agronomy (Basel)">
        <title>A Draft Genome Sequence for Ensete ventricosum, the Drought-Tolerant Tree Against Hunger.</title>
        <authorList>
            <person name="Harrison J."/>
            <person name="Moore K.A."/>
            <person name="Paszkiewicz K."/>
            <person name="Jones T."/>
            <person name="Grant M."/>
            <person name="Ambacheew D."/>
            <person name="Muzemil S."/>
            <person name="Studholme D.J."/>
        </authorList>
    </citation>
    <scope>NUCLEOTIDE SEQUENCE [LARGE SCALE GENOMIC DNA]</scope>
</reference>
<organism evidence="2 3">
    <name type="scientific">Ensete ventricosum</name>
    <name type="common">Abyssinian banana</name>
    <name type="synonym">Musa ensete</name>
    <dbReference type="NCBI Taxonomy" id="4639"/>
    <lineage>
        <taxon>Eukaryota</taxon>
        <taxon>Viridiplantae</taxon>
        <taxon>Streptophyta</taxon>
        <taxon>Embryophyta</taxon>
        <taxon>Tracheophyta</taxon>
        <taxon>Spermatophyta</taxon>
        <taxon>Magnoliopsida</taxon>
        <taxon>Liliopsida</taxon>
        <taxon>Zingiberales</taxon>
        <taxon>Musaceae</taxon>
        <taxon>Ensete</taxon>
    </lineage>
</organism>
<sequence>MTNGLEKENDPTSVAPPAVAPPAKKDRHVVTWTPRVSNICFYCSLTSELLTSLSMEVNAEDTNQSSDEAWKVLIADLEIVVDKSLVLKCLPFYLNTRTDEIVVTELLVPLPETILSLSPMPKDEIVNGCTSSEFTSPLQTIPLFQSFSDGIPTPAFTSSVSYDFHTLFVCDPIF</sequence>
<evidence type="ECO:0000313" key="2">
    <source>
        <dbReference type="EMBL" id="RRT80946.1"/>
    </source>
</evidence>
<evidence type="ECO:0000256" key="1">
    <source>
        <dbReference type="SAM" id="MobiDB-lite"/>
    </source>
</evidence>